<dbReference type="Pfam" id="PF01207">
    <property type="entry name" value="Dus"/>
    <property type="match status" value="1"/>
</dbReference>
<dbReference type="GO" id="GO:0102264">
    <property type="term" value="F:tRNA-dihydrouridine20 synthase activity"/>
    <property type="evidence" value="ECO:0007669"/>
    <property type="project" value="UniProtKB-EC"/>
</dbReference>
<dbReference type="HAMAP" id="MF_02041">
    <property type="entry name" value="DusA_subfam"/>
    <property type="match status" value="1"/>
</dbReference>
<evidence type="ECO:0000256" key="2">
    <source>
        <dbReference type="ARBA" id="ARBA00022555"/>
    </source>
</evidence>
<comment type="catalytic activity">
    <reaction evidence="9">
        <text>5,6-dihydrouridine(20) in tRNA + NAD(+) = uridine(20) in tRNA + NADH + H(+)</text>
        <dbReference type="Rhea" id="RHEA:53340"/>
        <dbReference type="Rhea" id="RHEA-COMP:13533"/>
        <dbReference type="Rhea" id="RHEA-COMP:13534"/>
        <dbReference type="ChEBI" id="CHEBI:15378"/>
        <dbReference type="ChEBI" id="CHEBI:57540"/>
        <dbReference type="ChEBI" id="CHEBI:57945"/>
        <dbReference type="ChEBI" id="CHEBI:65315"/>
        <dbReference type="ChEBI" id="CHEBI:74443"/>
        <dbReference type="EC" id="1.3.1.91"/>
    </reaction>
</comment>
<evidence type="ECO:0000256" key="12">
    <source>
        <dbReference type="PIRSR" id="PIRSR006621-2"/>
    </source>
</evidence>
<evidence type="ECO:0000313" key="14">
    <source>
        <dbReference type="EMBL" id="RUO55282.1"/>
    </source>
</evidence>
<dbReference type="InterPro" id="IPR001269">
    <property type="entry name" value="DUS_fam"/>
</dbReference>
<dbReference type="NCBIfam" id="TIGR00742">
    <property type="entry name" value="yjbN"/>
    <property type="match status" value="1"/>
</dbReference>
<feature type="site" description="Interacts with tRNA; defines subfamily-specific binding signature" evidence="9">
    <location>
        <position position="181"/>
    </location>
</feature>
<comment type="similarity">
    <text evidence="10">Belongs to the dus family.</text>
</comment>
<feature type="binding site" evidence="9">
    <location>
        <begin position="15"/>
        <end position="17"/>
    </location>
    <ligand>
        <name>FMN</name>
        <dbReference type="ChEBI" id="CHEBI:58210"/>
    </ligand>
</feature>
<evidence type="ECO:0000256" key="9">
    <source>
        <dbReference type="HAMAP-Rule" id="MF_02041"/>
    </source>
</evidence>
<feature type="binding site" evidence="9 12">
    <location>
        <position position="169"/>
    </location>
    <ligand>
        <name>FMN</name>
        <dbReference type="ChEBI" id="CHEBI:58210"/>
    </ligand>
</feature>
<feature type="domain" description="DUS-like FMN-binding" evidence="13">
    <location>
        <begin position="13"/>
        <end position="313"/>
    </location>
</feature>
<sequence length="350" mass="38953">MIQAPLNQPTLAVAPMLDWTDRHCRYFHRLFSQKAVLFTEMVTTGAIIYGKYDFLAFNPEEQPVVLQLGGSDPAAMAECAARAFERGYQAVDINVGCPSDRVKNGSFGACLMADPEVVASCISAMQKAAPQLRVSVKTRLGIDEHDSDDFLYRFIDTVTDAGCEYLTLHARKAWLQGLSPKQNREIPPLQYERVYRAKQRYPQLHMMINGGITSAEAIVEHLAHVDGVMVGREAYQNPAFLSCFDSLCAHPSEVPQMQQASFAEQVRVVEQMIPYTEQHLAQGGRCWHVVRHMLGLFQGQPGAKRWRQWLSQQGPTAASAEQLLRGGLEFVLSARALADQKLVESANSPS</sequence>
<evidence type="ECO:0000256" key="7">
    <source>
        <dbReference type="ARBA" id="ARBA00022884"/>
    </source>
</evidence>
<evidence type="ECO:0000256" key="5">
    <source>
        <dbReference type="ARBA" id="ARBA00022694"/>
    </source>
</evidence>
<keyword evidence="15" id="KW-1185">Reference proteome</keyword>
<feature type="binding site" evidence="9 12">
    <location>
        <position position="137"/>
    </location>
    <ligand>
        <name>FMN</name>
        <dbReference type="ChEBI" id="CHEBI:58210"/>
    </ligand>
</feature>
<evidence type="ECO:0000256" key="3">
    <source>
        <dbReference type="ARBA" id="ARBA00022630"/>
    </source>
</evidence>
<comment type="caution">
    <text evidence="14">The sequence shown here is derived from an EMBL/GenBank/DDBJ whole genome shotgun (WGS) entry which is preliminary data.</text>
</comment>
<comment type="catalytic activity">
    <reaction evidence="9">
        <text>5,6-dihydrouridine(20a) in tRNA + NAD(+) = uridine(20a) in tRNA + NADH + H(+)</text>
        <dbReference type="Rhea" id="RHEA:53348"/>
        <dbReference type="Rhea" id="RHEA-COMP:13535"/>
        <dbReference type="Rhea" id="RHEA-COMP:13536"/>
        <dbReference type="ChEBI" id="CHEBI:15378"/>
        <dbReference type="ChEBI" id="CHEBI:57540"/>
        <dbReference type="ChEBI" id="CHEBI:57945"/>
        <dbReference type="ChEBI" id="CHEBI:65315"/>
        <dbReference type="ChEBI" id="CHEBI:74443"/>
    </reaction>
</comment>
<dbReference type="PANTHER" id="PTHR42907:SF1">
    <property type="entry name" value="FMN-LINKED OXIDOREDUCTASES SUPERFAMILY PROTEIN"/>
    <property type="match status" value="1"/>
</dbReference>
<feature type="binding site" evidence="9 12">
    <location>
        <begin position="231"/>
        <end position="232"/>
    </location>
    <ligand>
        <name>FMN</name>
        <dbReference type="ChEBI" id="CHEBI:58210"/>
    </ligand>
</feature>
<comment type="cofactor">
    <cofactor evidence="1 9 10 12">
        <name>FMN</name>
        <dbReference type="ChEBI" id="CHEBI:58210"/>
    </cofactor>
</comment>
<keyword evidence="7 9" id="KW-0694">RNA-binding</keyword>
<dbReference type="EC" id="1.3.1.91" evidence="9"/>
<keyword evidence="8 9" id="KW-0560">Oxidoreductase</keyword>
<keyword evidence="2 9" id="KW-0820">tRNA-binding</keyword>
<organism evidence="14 15">
    <name type="scientific">Pseudidiomarina homiensis</name>
    <dbReference type="NCBI Taxonomy" id="364198"/>
    <lineage>
        <taxon>Bacteria</taxon>
        <taxon>Pseudomonadati</taxon>
        <taxon>Pseudomonadota</taxon>
        <taxon>Gammaproteobacteria</taxon>
        <taxon>Alteromonadales</taxon>
        <taxon>Idiomarinaceae</taxon>
        <taxon>Pseudidiomarina</taxon>
    </lineage>
</organism>
<dbReference type="EMBL" id="PIPX01000001">
    <property type="protein sequence ID" value="RUO55282.1"/>
    <property type="molecule type" value="Genomic_DNA"/>
</dbReference>
<feature type="binding site" evidence="9 12">
    <location>
        <position position="67"/>
    </location>
    <ligand>
        <name>FMN</name>
        <dbReference type="ChEBI" id="CHEBI:58210"/>
    </ligand>
</feature>
<dbReference type="RefSeq" id="WP_126769541.1">
    <property type="nucleotide sequence ID" value="NZ_JANQBU010000001.1"/>
</dbReference>
<comment type="similarity">
    <text evidence="9">Belongs to the Dus family. DusA subfamily.</text>
</comment>
<reference evidence="15" key="1">
    <citation type="journal article" date="2018" name="Front. Microbiol.">
        <title>Genome-Based Analysis Reveals the Taxonomy and Diversity of the Family Idiomarinaceae.</title>
        <authorList>
            <person name="Liu Y."/>
            <person name="Lai Q."/>
            <person name="Shao Z."/>
        </authorList>
    </citation>
    <scope>NUCLEOTIDE SEQUENCE [LARGE SCALE GENOMIC DNA]</scope>
    <source>
        <strain evidence="15">PO-M2</strain>
    </source>
</reference>
<feature type="site" description="Interacts with tRNA; defines subfamily-specific binding signature" evidence="9">
    <location>
        <position position="307"/>
    </location>
</feature>
<dbReference type="PROSITE" id="PS01136">
    <property type="entry name" value="UPF0034"/>
    <property type="match status" value="1"/>
</dbReference>
<dbReference type="GO" id="GO:0050660">
    <property type="term" value="F:flavin adenine dinucleotide binding"/>
    <property type="evidence" value="ECO:0007669"/>
    <property type="project" value="InterPro"/>
</dbReference>
<evidence type="ECO:0000256" key="6">
    <source>
        <dbReference type="ARBA" id="ARBA00022857"/>
    </source>
</evidence>
<comment type="function">
    <text evidence="9">Catalyzes the synthesis of 5,6-dihydrouridine (D), a modified base found in the D-loop of most tRNAs, via the reduction of the C5-C6 double bond in target uridines. Specifically modifies U20 and U20a in tRNAs.</text>
</comment>
<dbReference type="PANTHER" id="PTHR42907">
    <property type="entry name" value="FMN-LINKED OXIDOREDUCTASES SUPERFAMILY PROTEIN"/>
    <property type="match status" value="1"/>
</dbReference>
<dbReference type="CDD" id="cd02801">
    <property type="entry name" value="DUS_like_FMN"/>
    <property type="match status" value="1"/>
</dbReference>
<keyword evidence="6 9" id="KW-0521">NADP</keyword>
<feature type="active site" description="Proton donor" evidence="9 11">
    <location>
        <position position="97"/>
    </location>
</feature>
<dbReference type="NCBIfam" id="NF008774">
    <property type="entry name" value="PRK11815.1"/>
    <property type="match status" value="1"/>
</dbReference>
<protein>
    <recommendedName>
        <fullName evidence="9">tRNA-dihydrouridine(20/20a) synthase</fullName>
        <ecNumber evidence="9">1.3.1.91</ecNumber>
    </recommendedName>
    <alternativeName>
        <fullName evidence="9">U20-specific dihydrouridine synthase</fullName>
        <shortName evidence="9">U20-specific Dus</shortName>
    </alternativeName>
    <alternativeName>
        <fullName evidence="9">tRNA-dihydrouridine synthase A</fullName>
    </alternativeName>
</protein>
<evidence type="ECO:0000256" key="1">
    <source>
        <dbReference type="ARBA" id="ARBA00001917"/>
    </source>
</evidence>
<comment type="caution">
    <text evidence="9">Lacks conserved residue(s) required for the propagation of feature annotation.</text>
</comment>
<evidence type="ECO:0000256" key="11">
    <source>
        <dbReference type="PIRSR" id="PIRSR006621-1"/>
    </source>
</evidence>
<dbReference type="GO" id="GO:0102266">
    <property type="term" value="F:tRNA-dihydrouridine20a synthase activity"/>
    <property type="evidence" value="ECO:0007669"/>
    <property type="project" value="RHEA"/>
</dbReference>
<evidence type="ECO:0000256" key="8">
    <source>
        <dbReference type="ARBA" id="ARBA00023002"/>
    </source>
</evidence>
<dbReference type="GO" id="GO:0000049">
    <property type="term" value="F:tRNA binding"/>
    <property type="evidence" value="ECO:0007669"/>
    <property type="project" value="UniProtKB-UniRule"/>
</dbReference>
<evidence type="ECO:0000256" key="4">
    <source>
        <dbReference type="ARBA" id="ARBA00022643"/>
    </source>
</evidence>
<dbReference type="InterPro" id="IPR018517">
    <property type="entry name" value="tRNA_hU_synthase_CS"/>
</dbReference>
<evidence type="ECO:0000259" key="13">
    <source>
        <dbReference type="Pfam" id="PF01207"/>
    </source>
</evidence>
<dbReference type="Gene3D" id="3.20.20.70">
    <property type="entry name" value="Aldolase class I"/>
    <property type="match status" value="1"/>
</dbReference>
<dbReference type="OrthoDB" id="9783413at2"/>
<dbReference type="SUPFAM" id="SSF51395">
    <property type="entry name" value="FMN-linked oxidoreductases"/>
    <property type="match status" value="1"/>
</dbReference>
<keyword evidence="12" id="KW-0547">Nucleotide-binding</keyword>
<comment type="catalytic activity">
    <reaction evidence="9">
        <text>5,6-dihydrouridine(20a) in tRNA + NADP(+) = uridine(20a) in tRNA + NADPH + H(+)</text>
        <dbReference type="Rhea" id="RHEA:53344"/>
        <dbReference type="Rhea" id="RHEA-COMP:13535"/>
        <dbReference type="Rhea" id="RHEA-COMP:13536"/>
        <dbReference type="ChEBI" id="CHEBI:15378"/>
        <dbReference type="ChEBI" id="CHEBI:57783"/>
        <dbReference type="ChEBI" id="CHEBI:58349"/>
        <dbReference type="ChEBI" id="CHEBI:65315"/>
        <dbReference type="ChEBI" id="CHEBI:74443"/>
    </reaction>
</comment>
<dbReference type="PIRSF" id="PIRSF006621">
    <property type="entry name" value="Dus"/>
    <property type="match status" value="1"/>
</dbReference>
<dbReference type="GO" id="GO:0010181">
    <property type="term" value="F:FMN binding"/>
    <property type="evidence" value="ECO:0007669"/>
    <property type="project" value="UniProtKB-UniRule"/>
</dbReference>
<accession>A0A432Y2Y1</accession>
<dbReference type="Gene3D" id="1.20.120.1460">
    <property type="match status" value="1"/>
</dbReference>
<evidence type="ECO:0000256" key="10">
    <source>
        <dbReference type="PIRNR" id="PIRNR006621"/>
    </source>
</evidence>
<name>A0A432Y2Y1_9GAMM</name>
<proteinExistence type="inferred from homology"/>
<feature type="binding site" evidence="9 12">
    <location>
        <begin position="209"/>
        <end position="211"/>
    </location>
    <ligand>
        <name>FMN</name>
        <dbReference type="ChEBI" id="CHEBI:58210"/>
    </ligand>
</feature>
<keyword evidence="4 9" id="KW-0288">FMN</keyword>
<keyword evidence="3 9" id="KW-0285">Flavoprotein</keyword>
<dbReference type="Proteomes" id="UP000287649">
    <property type="component" value="Unassembled WGS sequence"/>
</dbReference>
<keyword evidence="5 9" id="KW-0819">tRNA processing</keyword>
<feature type="site" description="Interacts with tRNA" evidence="9">
    <location>
        <position position="94"/>
    </location>
</feature>
<dbReference type="InterPro" id="IPR035587">
    <property type="entry name" value="DUS-like_FMN-bd"/>
</dbReference>
<comment type="catalytic activity">
    <reaction evidence="9">
        <text>5,6-dihydrouridine(20) in tRNA + NADP(+) = uridine(20) in tRNA + NADPH + H(+)</text>
        <dbReference type="Rhea" id="RHEA:53336"/>
        <dbReference type="Rhea" id="RHEA-COMP:13533"/>
        <dbReference type="Rhea" id="RHEA-COMP:13534"/>
        <dbReference type="ChEBI" id="CHEBI:15378"/>
        <dbReference type="ChEBI" id="CHEBI:57783"/>
        <dbReference type="ChEBI" id="CHEBI:58349"/>
        <dbReference type="ChEBI" id="CHEBI:65315"/>
        <dbReference type="ChEBI" id="CHEBI:74443"/>
        <dbReference type="EC" id="1.3.1.91"/>
    </reaction>
</comment>
<dbReference type="InterPro" id="IPR004653">
    <property type="entry name" value="DusA"/>
</dbReference>
<dbReference type="AlphaFoldDB" id="A0A432Y2Y1"/>
<gene>
    <name evidence="9" type="primary">dusA</name>
    <name evidence="14" type="ORF">CWI70_00370</name>
</gene>
<dbReference type="InterPro" id="IPR013785">
    <property type="entry name" value="Aldolase_TIM"/>
</dbReference>
<evidence type="ECO:0000313" key="15">
    <source>
        <dbReference type="Proteomes" id="UP000287649"/>
    </source>
</evidence>
<feature type="site" description="Interacts with tRNA" evidence="9">
    <location>
        <position position="184"/>
    </location>
</feature>